<keyword evidence="3 5" id="KW-0472">Membrane</keyword>
<comment type="subcellular location">
    <subcellularLocation>
        <location evidence="1">Membrane</location>
    </subcellularLocation>
</comment>
<keyword evidence="5" id="KW-1133">Transmembrane helix</keyword>
<dbReference type="Pfam" id="PF11465">
    <property type="entry name" value="Receptor_2B4"/>
    <property type="match status" value="1"/>
</dbReference>
<name>A0A803XZR5_MELGA</name>
<keyword evidence="4" id="KW-0325">Glycoprotein</keyword>
<gene>
    <name evidence="7" type="primary">LOC104914412</name>
</gene>
<keyword evidence="5" id="KW-0812">Transmembrane</keyword>
<sequence length="517" mass="56324">MVGSDRDAGSGCLHCWLHHLLVLEEEEEEGPPCSSDLPSQFPYGLKLPALWAGRRGCCTGSCNTWPKCRLWTDPAPQEMGACRTHPSSICTKKCCPERMEQQHVGCSTGVPIPDCPSAWGHCAHLMPSTEAEGCRDRAVLSGTDLQLLLEEPLPLEWTAVEWKVVLGAEPRQRILTAWKDEVEPENSSLSRRATFFWEPLSLQIHAVTKADSGNYSAEIEHSHGSILIKCFHVSVWGECLDLLPSSIPIPSNLSVPAEPVGSPHLERYVLQQEQGWCSFQLSCAVPGATAVSYSWSRDSEPLGNQSVLEVPKDVQPGLYVCNVSNPASWSTASIDMAAACTQTGLFGAFPFCAVTVLLLLAVCIASCIAYWFSIWWKDGSDCSSPLGAGICLRRAGDGSAPGCWWWWWHFGQTSDILATTTVFYPHPLHIGQTHSNCSPQAPNSPLPATREADVAPFAGEEMEAPNSEAAGNGGYLAELFIPVPLPGYEILFPSAKQSRNHWQGVRMSTRAASPQEP</sequence>
<dbReference type="InterPro" id="IPR007110">
    <property type="entry name" value="Ig-like_dom"/>
</dbReference>
<organism evidence="7 8">
    <name type="scientific">Meleagris gallopavo</name>
    <name type="common">Wild turkey</name>
    <dbReference type="NCBI Taxonomy" id="9103"/>
    <lineage>
        <taxon>Eukaryota</taxon>
        <taxon>Metazoa</taxon>
        <taxon>Chordata</taxon>
        <taxon>Craniata</taxon>
        <taxon>Vertebrata</taxon>
        <taxon>Euteleostomi</taxon>
        <taxon>Archelosauria</taxon>
        <taxon>Archosauria</taxon>
        <taxon>Dinosauria</taxon>
        <taxon>Saurischia</taxon>
        <taxon>Theropoda</taxon>
        <taxon>Coelurosauria</taxon>
        <taxon>Aves</taxon>
        <taxon>Neognathae</taxon>
        <taxon>Galloanserae</taxon>
        <taxon>Galliformes</taxon>
        <taxon>Phasianidae</taxon>
        <taxon>Meleagridinae</taxon>
        <taxon>Meleagris</taxon>
    </lineage>
</organism>
<dbReference type="Ensembl" id="ENSMGAT00000032447.1">
    <property type="protein sequence ID" value="ENSMGAP00000025011.1"/>
    <property type="gene ID" value="ENSMGAG00000019112.1"/>
</dbReference>
<evidence type="ECO:0000256" key="5">
    <source>
        <dbReference type="SAM" id="Phobius"/>
    </source>
</evidence>
<reference evidence="7" key="3">
    <citation type="submission" date="2025-09" db="UniProtKB">
        <authorList>
            <consortium name="Ensembl"/>
        </authorList>
    </citation>
    <scope>IDENTIFICATION</scope>
</reference>
<dbReference type="Gene3D" id="2.60.40.10">
    <property type="entry name" value="Immunoglobulins"/>
    <property type="match status" value="2"/>
</dbReference>
<evidence type="ECO:0000313" key="8">
    <source>
        <dbReference type="Proteomes" id="UP000001645"/>
    </source>
</evidence>
<proteinExistence type="predicted"/>
<dbReference type="InterPro" id="IPR013783">
    <property type="entry name" value="Ig-like_fold"/>
</dbReference>
<evidence type="ECO:0000256" key="2">
    <source>
        <dbReference type="ARBA" id="ARBA00022729"/>
    </source>
</evidence>
<evidence type="ECO:0000256" key="4">
    <source>
        <dbReference type="ARBA" id="ARBA00023180"/>
    </source>
</evidence>
<dbReference type="GeneTree" id="ENSGT01030000234540"/>
<dbReference type="GO" id="GO:0002323">
    <property type="term" value="P:natural killer cell activation involved in immune response"/>
    <property type="evidence" value="ECO:0007669"/>
    <property type="project" value="TreeGrafter"/>
</dbReference>
<dbReference type="PANTHER" id="PTHR12080">
    <property type="entry name" value="SIGNALING LYMPHOCYTIC ACTIVATION MOLECULE"/>
    <property type="match status" value="1"/>
</dbReference>
<evidence type="ECO:0000259" key="6">
    <source>
        <dbReference type="PROSITE" id="PS50835"/>
    </source>
</evidence>
<dbReference type="PANTHER" id="PTHR12080:SF56">
    <property type="entry name" value="NATURAL KILLER CELL RECEPTOR 2B4"/>
    <property type="match status" value="1"/>
</dbReference>
<feature type="transmembrane region" description="Helical" evidence="5">
    <location>
        <begin position="345"/>
        <end position="372"/>
    </location>
</feature>
<keyword evidence="2" id="KW-0732">Signal</keyword>
<dbReference type="GO" id="GO:0042288">
    <property type="term" value="F:MHC class I protein binding"/>
    <property type="evidence" value="ECO:0007669"/>
    <property type="project" value="TreeGrafter"/>
</dbReference>
<dbReference type="PROSITE" id="PS50835">
    <property type="entry name" value="IG_LIKE"/>
    <property type="match status" value="1"/>
</dbReference>
<protein>
    <recommendedName>
        <fullName evidence="6">Ig-like domain-containing protein</fullName>
    </recommendedName>
</protein>
<dbReference type="InParanoid" id="A0A803XZR5"/>
<keyword evidence="8" id="KW-1185">Reference proteome</keyword>
<evidence type="ECO:0000256" key="3">
    <source>
        <dbReference type="ARBA" id="ARBA00023136"/>
    </source>
</evidence>
<reference evidence="7" key="2">
    <citation type="submission" date="2025-08" db="UniProtKB">
        <authorList>
            <consortium name="Ensembl"/>
        </authorList>
    </citation>
    <scope>IDENTIFICATION</scope>
</reference>
<feature type="domain" description="Ig-like" evidence="6">
    <location>
        <begin position="263"/>
        <end position="337"/>
    </location>
</feature>
<dbReference type="AlphaFoldDB" id="A0A803XZR5"/>
<dbReference type="CDD" id="cd00096">
    <property type="entry name" value="Ig"/>
    <property type="match status" value="1"/>
</dbReference>
<dbReference type="Proteomes" id="UP000001645">
    <property type="component" value="Chromosome 27"/>
</dbReference>
<dbReference type="InterPro" id="IPR024303">
    <property type="entry name" value="NK_rcpt_2B4_Ig_dom"/>
</dbReference>
<evidence type="ECO:0000313" key="7">
    <source>
        <dbReference type="Ensembl" id="ENSMGAP00000025011.1"/>
    </source>
</evidence>
<dbReference type="InterPro" id="IPR036179">
    <property type="entry name" value="Ig-like_dom_sf"/>
</dbReference>
<accession>A0A803XZR5</accession>
<reference evidence="7 8" key="1">
    <citation type="journal article" date="2010" name="PLoS Biol.">
        <title>Multi-platform next-generation sequencing of the domestic turkey (Meleagris gallopavo): genome assembly and analysis.</title>
        <authorList>
            <person name="Dalloul R.A."/>
            <person name="Long J.A."/>
            <person name="Zimin A.V."/>
            <person name="Aslam L."/>
            <person name="Beal K."/>
            <person name="Blomberg L.A."/>
            <person name="Bouffard P."/>
            <person name="Burt D.W."/>
            <person name="Crasta O."/>
            <person name="Crooijmans R.P."/>
            <person name="Cooper K."/>
            <person name="Coulombe R.A."/>
            <person name="De S."/>
            <person name="Delany M.E."/>
            <person name="Dodgson J.B."/>
            <person name="Dong J.J."/>
            <person name="Evans C."/>
            <person name="Frederickson K.M."/>
            <person name="Flicek P."/>
            <person name="Florea L."/>
            <person name="Folkerts O."/>
            <person name="Groenen M.A."/>
            <person name="Harkins T.T."/>
            <person name="Herrero J."/>
            <person name="Hoffmann S."/>
            <person name="Megens H.J."/>
            <person name="Jiang A."/>
            <person name="de Jong P."/>
            <person name="Kaiser P."/>
            <person name="Kim H."/>
            <person name="Kim K.W."/>
            <person name="Kim S."/>
            <person name="Langenberger D."/>
            <person name="Lee M.K."/>
            <person name="Lee T."/>
            <person name="Mane S."/>
            <person name="Marcais G."/>
            <person name="Marz M."/>
            <person name="McElroy A.P."/>
            <person name="Modise T."/>
            <person name="Nefedov M."/>
            <person name="Notredame C."/>
            <person name="Paton I.R."/>
            <person name="Payne W.S."/>
            <person name="Pertea G."/>
            <person name="Prickett D."/>
            <person name="Puiu D."/>
            <person name="Qioa D."/>
            <person name="Raineri E."/>
            <person name="Ruffier M."/>
            <person name="Salzberg S.L."/>
            <person name="Schatz M.C."/>
            <person name="Scheuring C."/>
            <person name="Schmidt C.J."/>
            <person name="Schroeder S."/>
            <person name="Searle S.M."/>
            <person name="Smith E.J."/>
            <person name="Smith J."/>
            <person name="Sonstegard T.S."/>
            <person name="Stadler P.F."/>
            <person name="Tafer H."/>
            <person name="Tu Z.J."/>
            <person name="Van Tassell C.P."/>
            <person name="Vilella A.J."/>
            <person name="Williams K.P."/>
            <person name="Yorke J.A."/>
            <person name="Zhang L."/>
            <person name="Zhang H.B."/>
            <person name="Zhang X."/>
            <person name="Zhang Y."/>
            <person name="Reed K.M."/>
        </authorList>
    </citation>
    <scope>NUCLEOTIDE SEQUENCE [LARGE SCALE GENOMIC DNA]</scope>
</reference>
<dbReference type="InterPro" id="IPR015631">
    <property type="entry name" value="CD2/SLAM_rcpt"/>
</dbReference>
<evidence type="ECO:0000256" key="1">
    <source>
        <dbReference type="ARBA" id="ARBA00004370"/>
    </source>
</evidence>
<dbReference type="GO" id="GO:0009897">
    <property type="term" value="C:external side of plasma membrane"/>
    <property type="evidence" value="ECO:0007669"/>
    <property type="project" value="TreeGrafter"/>
</dbReference>
<dbReference type="SUPFAM" id="SSF48726">
    <property type="entry name" value="Immunoglobulin"/>
    <property type="match status" value="2"/>
</dbReference>